<dbReference type="GO" id="GO:0005886">
    <property type="term" value="C:plasma membrane"/>
    <property type="evidence" value="ECO:0007669"/>
    <property type="project" value="UniProtKB-SubCell"/>
</dbReference>
<evidence type="ECO:0000313" key="9">
    <source>
        <dbReference type="EMBL" id="MBA8825460.1"/>
    </source>
</evidence>
<feature type="transmembrane region" description="Helical" evidence="7">
    <location>
        <begin position="69"/>
        <end position="91"/>
    </location>
</feature>
<dbReference type="InterPro" id="IPR010432">
    <property type="entry name" value="RDD"/>
</dbReference>
<dbReference type="PANTHER" id="PTHR36115:SF4">
    <property type="entry name" value="MEMBRANE PROTEIN"/>
    <property type="match status" value="1"/>
</dbReference>
<keyword evidence="2" id="KW-1003">Cell membrane</keyword>
<dbReference type="EMBL" id="JACGWZ010000003">
    <property type="protein sequence ID" value="MBA8825460.1"/>
    <property type="molecule type" value="Genomic_DNA"/>
</dbReference>
<evidence type="ECO:0000256" key="3">
    <source>
        <dbReference type="ARBA" id="ARBA00022692"/>
    </source>
</evidence>
<feature type="compositionally biased region" description="Polar residues" evidence="6">
    <location>
        <begin position="12"/>
        <end position="46"/>
    </location>
</feature>
<evidence type="ECO:0000256" key="2">
    <source>
        <dbReference type="ARBA" id="ARBA00022475"/>
    </source>
</evidence>
<evidence type="ECO:0000259" key="8">
    <source>
        <dbReference type="Pfam" id="PF06271"/>
    </source>
</evidence>
<feature type="transmembrane region" description="Helical" evidence="7">
    <location>
        <begin position="103"/>
        <end position="124"/>
    </location>
</feature>
<protein>
    <submittedName>
        <fullName evidence="9">Putative RDD family membrane protein YckC</fullName>
    </submittedName>
</protein>
<feature type="domain" description="RDD" evidence="8">
    <location>
        <begin position="54"/>
        <end position="203"/>
    </location>
</feature>
<proteinExistence type="predicted"/>
<evidence type="ECO:0000256" key="6">
    <source>
        <dbReference type="SAM" id="MobiDB-lite"/>
    </source>
</evidence>
<comment type="subcellular location">
    <subcellularLocation>
        <location evidence="1">Cell membrane</location>
        <topology evidence="1">Multi-pass membrane protein</topology>
    </subcellularLocation>
</comment>
<dbReference type="RefSeq" id="WP_182544638.1">
    <property type="nucleotide sequence ID" value="NZ_JACGWZ010000003.1"/>
</dbReference>
<feature type="transmembrane region" description="Helical" evidence="7">
    <location>
        <begin position="164"/>
        <end position="185"/>
    </location>
</feature>
<evidence type="ECO:0000256" key="1">
    <source>
        <dbReference type="ARBA" id="ARBA00004651"/>
    </source>
</evidence>
<reference evidence="9 10" key="1">
    <citation type="submission" date="2020-07" db="EMBL/GenBank/DDBJ databases">
        <title>Sequencing the genomes of 1000 actinobacteria strains.</title>
        <authorList>
            <person name="Klenk H.-P."/>
        </authorList>
    </citation>
    <scope>NUCLEOTIDE SEQUENCE [LARGE SCALE GENOMIC DNA]</scope>
    <source>
        <strain evidence="9 10">DSM 45975</strain>
    </source>
</reference>
<name>A0A839DX55_9PSEU</name>
<dbReference type="AlphaFoldDB" id="A0A839DX55"/>
<evidence type="ECO:0000256" key="5">
    <source>
        <dbReference type="ARBA" id="ARBA00023136"/>
    </source>
</evidence>
<keyword evidence="5 7" id="KW-0472">Membrane</keyword>
<keyword evidence="4 7" id="KW-1133">Transmembrane helix</keyword>
<evidence type="ECO:0000256" key="7">
    <source>
        <dbReference type="SAM" id="Phobius"/>
    </source>
</evidence>
<keyword evidence="10" id="KW-1185">Reference proteome</keyword>
<comment type="caution">
    <text evidence="9">The sequence shown here is derived from an EMBL/GenBank/DDBJ whole genome shotgun (WGS) entry which is preliminary data.</text>
</comment>
<dbReference type="Proteomes" id="UP000569329">
    <property type="component" value="Unassembled WGS sequence"/>
</dbReference>
<feature type="region of interest" description="Disordered" evidence="6">
    <location>
        <begin position="1"/>
        <end position="51"/>
    </location>
</feature>
<organism evidence="9 10">
    <name type="scientific">Halosaccharopolyspora lacisalsi</name>
    <dbReference type="NCBI Taxonomy" id="1000566"/>
    <lineage>
        <taxon>Bacteria</taxon>
        <taxon>Bacillati</taxon>
        <taxon>Actinomycetota</taxon>
        <taxon>Actinomycetes</taxon>
        <taxon>Pseudonocardiales</taxon>
        <taxon>Pseudonocardiaceae</taxon>
        <taxon>Halosaccharopolyspora</taxon>
    </lineage>
</organism>
<keyword evidence="3 7" id="KW-0812">Transmembrane</keyword>
<accession>A0A839DX55</accession>
<feature type="compositionally biased region" description="Basic and acidic residues" evidence="6">
    <location>
        <begin position="1"/>
        <end position="11"/>
    </location>
</feature>
<dbReference type="PANTHER" id="PTHR36115">
    <property type="entry name" value="PROLINE-RICH ANTIGEN HOMOLOG-RELATED"/>
    <property type="match status" value="1"/>
</dbReference>
<evidence type="ECO:0000313" key="10">
    <source>
        <dbReference type="Proteomes" id="UP000569329"/>
    </source>
</evidence>
<dbReference type="InterPro" id="IPR051791">
    <property type="entry name" value="Pra-immunoreactive"/>
</dbReference>
<dbReference type="Pfam" id="PF06271">
    <property type="entry name" value="RDD"/>
    <property type="match status" value="1"/>
</dbReference>
<evidence type="ECO:0000256" key="4">
    <source>
        <dbReference type="ARBA" id="ARBA00022989"/>
    </source>
</evidence>
<sequence length="210" mass="22300">MNTPHDPRPDHNSSSTDDPSTASRVTVSPFTVNSRDRTWSPTSSRSPGGGQLRLAGLGNRLAARPLESLINAVAVILLGVLMPMIGVAMFAPASADAAAMAGTAGFIVGVFAYALLVLPITVLYEVSMIATRGATLGKQVLGVRVVQEGTGQLPGWGPAFARWAVPYGCSIIPCIGWIMGLLCWLSPTFDSVRRQGWHDKMAKTLVITRR</sequence>
<gene>
    <name evidence="9" type="ORF">FHX42_002811</name>
</gene>